<evidence type="ECO:0000313" key="10">
    <source>
        <dbReference type="RefSeq" id="XP_017320055.1"/>
    </source>
</evidence>
<keyword evidence="9" id="KW-1185">Reference proteome</keyword>
<evidence type="ECO:0000256" key="2">
    <source>
        <dbReference type="ARBA" id="ARBA00023015"/>
    </source>
</evidence>
<dbReference type="RefSeq" id="XP_017320055.1">
    <property type="nucleotide sequence ID" value="XM_017464566.3"/>
</dbReference>
<dbReference type="KEGG" id="ipu:108263590"/>
<dbReference type="PANTHER" id="PTHR48019">
    <property type="entry name" value="SERUM RESPONSE FACTOR HOMOLOG"/>
    <property type="match status" value="1"/>
</dbReference>
<dbReference type="SMART" id="SM00432">
    <property type="entry name" value="MADS"/>
    <property type="match status" value="1"/>
</dbReference>
<accession>A0A2D0QRE6</accession>
<dbReference type="CTD" id="393604"/>
<dbReference type="Gene3D" id="3.40.1810.10">
    <property type="entry name" value="Transcription factor, MADS-box"/>
    <property type="match status" value="1"/>
</dbReference>
<evidence type="ECO:0000256" key="7">
    <source>
        <dbReference type="SAM" id="MobiDB-lite"/>
    </source>
</evidence>
<evidence type="ECO:0000313" key="9">
    <source>
        <dbReference type="Proteomes" id="UP000221080"/>
    </source>
</evidence>
<keyword evidence="5" id="KW-0539">Nucleus</keyword>
<dbReference type="GO" id="GO:0010736">
    <property type="term" value="F:serum response element binding"/>
    <property type="evidence" value="ECO:0007669"/>
    <property type="project" value="UniProtKB-ARBA"/>
</dbReference>
<dbReference type="PROSITE" id="PS00350">
    <property type="entry name" value="MADS_BOX_1"/>
    <property type="match status" value="1"/>
</dbReference>
<evidence type="ECO:0000256" key="4">
    <source>
        <dbReference type="ARBA" id="ARBA00023163"/>
    </source>
</evidence>
<dbReference type="OrthoDB" id="2284405at2759"/>
<dbReference type="PRINTS" id="PR00404">
    <property type="entry name" value="MADSDOMAIN"/>
</dbReference>
<dbReference type="GO" id="GO:0000981">
    <property type="term" value="F:DNA-binding transcription factor activity, RNA polymerase II-specific"/>
    <property type="evidence" value="ECO:0007669"/>
    <property type="project" value="InterPro"/>
</dbReference>
<reference evidence="9" key="1">
    <citation type="journal article" date="2016" name="Nat. Commun.">
        <title>The channel catfish genome sequence provides insights into the evolution of scale formation in teleosts.</title>
        <authorList>
            <person name="Liu Z."/>
            <person name="Liu S."/>
            <person name="Yao J."/>
            <person name="Bao L."/>
            <person name="Zhang J."/>
            <person name="Li Y."/>
            <person name="Jiang C."/>
            <person name="Sun L."/>
            <person name="Wang R."/>
            <person name="Zhang Y."/>
            <person name="Zhou T."/>
            <person name="Zeng Q."/>
            <person name="Fu Q."/>
            <person name="Gao S."/>
            <person name="Li N."/>
            <person name="Koren S."/>
            <person name="Jiang Y."/>
            <person name="Zimin A."/>
            <person name="Xu P."/>
            <person name="Phillippy A.M."/>
            <person name="Geng X."/>
            <person name="Song L."/>
            <person name="Sun F."/>
            <person name="Li C."/>
            <person name="Wang X."/>
            <person name="Chen A."/>
            <person name="Jin Y."/>
            <person name="Yuan Z."/>
            <person name="Yang Y."/>
            <person name="Tan S."/>
            <person name="Peatman E."/>
            <person name="Lu J."/>
            <person name="Qin Z."/>
            <person name="Dunham R."/>
            <person name="Li Z."/>
            <person name="Sonstegard T."/>
            <person name="Feng J."/>
            <person name="Danzmann R.G."/>
            <person name="Schroeder S."/>
            <person name="Scheffler B."/>
            <person name="Duke M.V."/>
            <person name="Ballard L."/>
            <person name="Kucuktas H."/>
            <person name="Kaltenboeck L."/>
            <person name="Liu H."/>
            <person name="Armbruster J."/>
            <person name="Xie Y."/>
            <person name="Kirby M.L."/>
            <person name="Tian Y."/>
            <person name="Flanagan M.E."/>
            <person name="Mu W."/>
            <person name="Waldbieser G.C."/>
        </authorList>
    </citation>
    <scope>NUCLEOTIDE SEQUENCE [LARGE SCALE GENOMIC DNA]</scope>
    <source>
        <strain evidence="9">SDA103</strain>
    </source>
</reference>
<feature type="region of interest" description="Disordered" evidence="7">
    <location>
        <begin position="464"/>
        <end position="489"/>
    </location>
</feature>
<organism evidence="9 10">
    <name type="scientific">Ictalurus punctatus</name>
    <name type="common">Channel catfish</name>
    <name type="synonym">Silurus punctatus</name>
    <dbReference type="NCBI Taxonomy" id="7998"/>
    <lineage>
        <taxon>Eukaryota</taxon>
        <taxon>Metazoa</taxon>
        <taxon>Chordata</taxon>
        <taxon>Craniata</taxon>
        <taxon>Vertebrata</taxon>
        <taxon>Euteleostomi</taxon>
        <taxon>Actinopterygii</taxon>
        <taxon>Neopterygii</taxon>
        <taxon>Teleostei</taxon>
        <taxon>Ostariophysi</taxon>
        <taxon>Siluriformes</taxon>
        <taxon>Ictaluridae</taxon>
        <taxon>Ictalurus</taxon>
    </lineage>
</organism>
<dbReference type="InterPro" id="IPR036879">
    <property type="entry name" value="TF_MADSbox_sf"/>
</dbReference>
<dbReference type="SUPFAM" id="SSF55455">
    <property type="entry name" value="SRF-like"/>
    <property type="match status" value="1"/>
</dbReference>
<keyword evidence="4" id="KW-0804">Transcription</keyword>
<evidence type="ECO:0000256" key="1">
    <source>
        <dbReference type="ARBA" id="ARBA00004123"/>
    </source>
</evidence>
<proteinExistence type="predicted"/>
<dbReference type="CDD" id="cd00266">
    <property type="entry name" value="MADS_SRF_like"/>
    <property type="match status" value="1"/>
</dbReference>
<feature type="region of interest" description="Disordered" evidence="7">
    <location>
        <begin position="1"/>
        <end position="26"/>
    </location>
</feature>
<feature type="compositionally biased region" description="Low complexity" evidence="7">
    <location>
        <begin position="72"/>
        <end position="82"/>
    </location>
</feature>
<protein>
    <recommendedName>
        <fullName evidence="6">Serum response factor</fullName>
    </recommendedName>
</protein>
<evidence type="ECO:0000256" key="3">
    <source>
        <dbReference type="ARBA" id="ARBA00023125"/>
    </source>
</evidence>
<dbReference type="GO" id="GO:0002042">
    <property type="term" value="P:cell migration involved in sprouting angiogenesis"/>
    <property type="evidence" value="ECO:0007669"/>
    <property type="project" value="UniProtKB-ARBA"/>
</dbReference>
<sequence length="612" mass="61635">MNRMLSSPPGSALSGNGSAGASGAAHGSVVLGSGLRTGLARAGQAVNTGGTFPGAAGRVGESAGMLGGSGPGISSRPGVRPGNGSGLSALQAAAQPGMVGGLGAMPARFDRDKEVGVPQICSASDADSESGDEDEPTGSSGSSRRGVKRERAEMEGAGIGQEAGAPPGGYGVLSGGVAGAKPGKKTRGRVKIKMEFIDNKLRRYTTFSKRKTGIMKKAYELSTLTGTQVLLLVASETGHVYTFATRKLQPMITSETGKALIQTCLNSPDSPPRSDPSTDQRMSATGFEETDLTYQVSESESLGETKDTLKPAFTVASLPGSTSAQATVPTTSTTMQVSSGASFPITNYLAPVSGSSNSAGGSTIANTNGTVLKSAATTGGVMQLPGGFTFMSAGTPFPPGTPAIPLGQLQQHSLALQGQQGQTLTTATATATQTPQGQQAVFRLPAAVSLTGGTVPQQLQAIQVQPSTQSSSINSDSSPEISQTSTASTATVSLPATIVTSSVPTSVAGHMMYPSPHAVMYASAPTLTDGGLAVLNAFSQSASAMQVSHAQASDTGAVPQVFLTAPPGTVQIPVSAVQLHPMVIGQQSSGNNSNLTELQVVNLDTTQSTKSD</sequence>
<dbReference type="Proteomes" id="UP000221080">
    <property type="component" value="Chromosome 3"/>
</dbReference>
<feature type="region of interest" description="Disordered" evidence="7">
    <location>
        <begin position="122"/>
        <end position="167"/>
    </location>
</feature>
<dbReference type="Pfam" id="PF00319">
    <property type="entry name" value="SRF-TF"/>
    <property type="match status" value="1"/>
</dbReference>
<feature type="compositionally biased region" description="Polar residues" evidence="7">
    <location>
        <begin position="292"/>
        <end position="302"/>
    </location>
</feature>
<dbReference type="InterPro" id="IPR050142">
    <property type="entry name" value="MADS-box/MEF2_TF"/>
</dbReference>
<evidence type="ECO:0000256" key="5">
    <source>
        <dbReference type="ARBA" id="ARBA00023242"/>
    </source>
</evidence>
<dbReference type="InterPro" id="IPR033897">
    <property type="entry name" value="SRF-like_MADS-box"/>
</dbReference>
<gene>
    <name evidence="10" type="primary">srfb</name>
</gene>
<feature type="domain" description="MADS-box" evidence="8">
    <location>
        <begin position="187"/>
        <end position="247"/>
    </location>
</feature>
<feature type="compositionally biased region" description="Gly residues" evidence="7">
    <location>
        <begin position="157"/>
        <end position="167"/>
    </location>
</feature>
<dbReference type="AlphaFoldDB" id="A0A2D0QRE6"/>
<keyword evidence="2" id="KW-0805">Transcription regulation</keyword>
<dbReference type="GO" id="GO:0060379">
    <property type="term" value="P:cardiac muscle cell myoblast differentiation"/>
    <property type="evidence" value="ECO:0007669"/>
    <property type="project" value="UniProtKB-ARBA"/>
</dbReference>
<feature type="compositionally biased region" description="Low complexity" evidence="7">
    <location>
        <begin position="465"/>
        <end position="489"/>
    </location>
</feature>
<dbReference type="GO" id="GO:0045944">
    <property type="term" value="P:positive regulation of transcription by RNA polymerase II"/>
    <property type="evidence" value="ECO:0007669"/>
    <property type="project" value="InterPro"/>
</dbReference>
<keyword evidence="3" id="KW-0238">DNA-binding</keyword>
<reference evidence="10" key="2">
    <citation type="submission" date="2025-08" db="UniProtKB">
        <authorList>
            <consortium name="RefSeq"/>
        </authorList>
    </citation>
    <scope>IDENTIFICATION</scope>
    <source>
        <tissue evidence="10">Blood</tissue>
    </source>
</reference>
<dbReference type="FunFam" id="3.40.1810.10:FF:000002">
    <property type="entry name" value="Serum response factor b"/>
    <property type="match status" value="1"/>
</dbReference>
<dbReference type="GO" id="GO:1902895">
    <property type="term" value="P:positive regulation of miRNA transcription"/>
    <property type="evidence" value="ECO:0007669"/>
    <property type="project" value="UniProtKB-ARBA"/>
</dbReference>
<feature type="region of interest" description="Disordered" evidence="7">
    <location>
        <begin position="62"/>
        <end position="88"/>
    </location>
</feature>
<dbReference type="GeneID" id="108263590"/>
<dbReference type="InterPro" id="IPR002100">
    <property type="entry name" value="TF_MADSbox"/>
</dbReference>
<dbReference type="PROSITE" id="PS50066">
    <property type="entry name" value="MADS_BOX_2"/>
    <property type="match status" value="1"/>
</dbReference>
<dbReference type="GO" id="GO:0046983">
    <property type="term" value="F:protein dimerization activity"/>
    <property type="evidence" value="ECO:0007669"/>
    <property type="project" value="InterPro"/>
</dbReference>
<evidence type="ECO:0000259" key="8">
    <source>
        <dbReference type="PROSITE" id="PS50066"/>
    </source>
</evidence>
<name>A0A2D0QRE6_ICTPU</name>
<feature type="compositionally biased region" description="Acidic residues" evidence="7">
    <location>
        <begin position="126"/>
        <end position="136"/>
    </location>
</feature>
<feature type="region of interest" description="Disordered" evidence="7">
    <location>
        <begin position="264"/>
        <end position="305"/>
    </location>
</feature>
<evidence type="ECO:0000256" key="6">
    <source>
        <dbReference type="ARBA" id="ARBA00072990"/>
    </source>
</evidence>
<dbReference type="GO" id="GO:0005634">
    <property type="term" value="C:nucleus"/>
    <property type="evidence" value="ECO:0007669"/>
    <property type="project" value="UniProtKB-SubCell"/>
</dbReference>
<comment type="subcellular location">
    <subcellularLocation>
        <location evidence="1">Nucleus</location>
    </subcellularLocation>
</comment>
<dbReference type="GO" id="GO:0042060">
    <property type="term" value="P:wound healing"/>
    <property type="evidence" value="ECO:0007669"/>
    <property type="project" value="UniProtKB-ARBA"/>
</dbReference>